<accession>A0ABU5WE63</accession>
<evidence type="ECO:0000313" key="3">
    <source>
        <dbReference type="Proteomes" id="UP001304847"/>
    </source>
</evidence>
<reference evidence="2 3" key="1">
    <citation type="submission" date="2023-12" db="EMBL/GenBank/DDBJ databases">
        <title>Characterization of antibiotic resistance in Aeromonas spp. in hospital effluent.</title>
        <authorList>
            <person name="Negoseki B.R.S."/>
            <person name="Krul D."/>
            <person name="Siqueira A.C."/>
            <person name="Almeida M."/>
            <person name="Mesa D."/>
            <person name="Conte D."/>
            <person name="Dalla-Costa L.M."/>
        </authorList>
    </citation>
    <scope>NUCLEOTIDE SEQUENCE [LARGE SCALE GENOMIC DNA]</scope>
    <source>
        <strain evidence="2 3">36v</strain>
    </source>
</reference>
<dbReference type="RefSeq" id="WP_323581068.1">
    <property type="nucleotide sequence ID" value="NZ_JAYGOJ010000223.1"/>
</dbReference>
<feature type="transmembrane region" description="Helical" evidence="1">
    <location>
        <begin position="98"/>
        <end position="126"/>
    </location>
</feature>
<gene>
    <name evidence="2" type="ORF">VCX44_22760</name>
</gene>
<feature type="transmembrane region" description="Helical" evidence="1">
    <location>
        <begin position="20"/>
        <end position="43"/>
    </location>
</feature>
<dbReference type="EMBL" id="JAYGOJ010000223">
    <property type="protein sequence ID" value="MEA9438541.1"/>
    <property type="molecule type" value="Genomic_DNA"/>
</dbReference>
<name>A0ABU5WE63_AERCA</name>
<sequence>MEQSNDMERVRDDRAWNIVGWYMLLAQLKGAISIPLMSAAIVVNNGLMITHISKVYSVKITWESVVQSLGVAGALNAWGRLFFIEAAKAISWGTGNPWGAVAVSCCGIATAGLQTLLIGAVAIAIAKNGGQPLTAKEAASVITLANKNYKSFVEEMKRKNPPDPSLA</sequence>
<keyword evidence="1" id="KW-0812">Transmembrane</keyword>
<keyword evidence="3" id="KW-1185">Reference proteome</keyword>
<proteinExistence type="predicted"/>
<evidence type="ECO:0000313" key="2">
    <source>
        <dbReference type="EMBL" id="MEA9438541.1"/>
    </source>
</evidence>
<organism evidence="2 3">
    <name type="scientific">Aeromonas caviae</name>
    <name type="common">Aeromonas punctata</name>
    <dbReference type="NCBI Taxonomy" id="648"/>
    <lineage>
        <taxon>Bacteria</taxon>
        <taxon>Pseudomonadati</taxon>
        <taxon>Pseudomonadota</taxon>
        <taxon>Gammaproteobacteria</taxon>
        <taxon>Aeromonadales</taxon>
        <taxon>Aeromonadaceae</taxon>
        <taxon>Aeromonas</taxon>
    </lineage>
</organism>
<evidence type="ECO:0000256" key="1">
    <source>
        <dbReference type="SAM" id="Phobius"/>
    </source>
</evidence>
<keyword evidence="1" id="KW-0472">Membrane</keyword>
<comment type="caution">
    <text evidence="2">The sequence shown here is derived from an EMBL/GenBank/DDBJ whole genome shotgun (WGS) entry which is preliminary data.</text>
</comment>
<dbReference type="Proteomes" id="UP001304847">
    <property type="component" value="Unassembled WGS sequence"/>
</dbReference>
<protein>
    <submittedName>
        <fullName evidence="2">Uncharacterized protein</fullName>
    </submittedName>
</protein>
<keyword evidence="1" id="KW-1133">Transmembrane helix</keyword>